<evidence type="ECO:0008006" key="3">
    <source>
        <dbReference type="Google" id="ProtNLM"/>
    </source>
</evidence>
<dbReference type="EMBL" id="JACAZH010000001">
    <property type="protein sequence ID" value="KAF7377795.1"/>
    <property type="molecule type" value="Genomic_DNA"/>
</dbReference>
<dbReference type="Proteomes" id="UP000623467">
    <property type="component" value="Unassembled WGS sequence"/>
</dbReference>
<accession>A0A8H6ZLQ5</accession>
<organism evidence="1 2">
    <name type="scientific">Mycena sanguinolenta</name>
    <dbReference type="NCBI Taxonomy" id="230812"/>
    <lineage>
        <taxon>Eukaryota</taxon>
        <taxon>Fungi</taxon>
        <taxon>Dikarya</taxon>
        <taxon>Basidiomycota</taxon>
        <taxon>Agaricomycotina</taxon>
        <taxon>Agaricomycetes</taxon>
        <taxon>Agaricomycetidae</taxon>
        <taxon>Agaricales</taxon>
        <taxon>Marasmiineae</taxon>
        <taxon>Mycenaceae</taxon>
        <taxon>Mycena</taxon>
    </lineage>
</organism>
<evidence type="ECO:0000313" key="1">
    <source>
        <dbReference type="EMBL" id="KAF7377795.1"/>
    </source>
</evidence>
<sequence>MTIELPQELIDTILDDLAADPDSSSCIKTCALVCSAWVPRSRLRLFNTCLLNSHTISVFSDLLRSTHCTFLPHVRNIQIDFKALPSSRFSNEFALDLRSLTGVRSLEMTLEIGTVHAIGSIFFRTAFSSVTRLVLDGLITLPSLISTLCLFPNLHSLRIHLATYRTASYASSVATTQAAPPPALVSLALCANSVRPILAWLHTTEHLFRIRSLKLPSLWRHEVAAVCQTLQRLGLGGTLRHLHCLDIPLTWLLPSPSESLPLFDLSFYPSLHTLVLRDSAYPDDMLRCITQLAAPSLECLIFDLDIPSYRCFNWAALDDFLDRYSRFQDLRSVVFIQFTNYTDPAEDKFLRDVLPLLAASGVMRTKWLRKFENFSIDIMERVADAA</sequence>
<comment type="caution">
    <text evidence="1">The sequence shown here is derived from an EMBL/GenBank/DDBJ whole genome shotgun (WGS) entry which is preliminary data.</text>
</comment>
<protein>
    <recommendedName>
        <fullName evidence="3">F-box domain-containing protein</fullName>
    </recommendedName>
</protein>
<evidence type="ECO:0000313" key="2">
    <source>
        <dbReference type="Proteomes" id="UP000623467"/>
    </source>
</evidence>
<proteinExistence type="predicted"/>
<gene>
    <name evidence="1" type="ORF">MSAN_00202900</name>
</gene>
<keyword evidence="2" id="KW-1185">Reference proteome</keyword>
<dbReference type="AlphaFoldDB" id="A0A8H6ZLQ5"/>
<name>A0A8H6ZLQ5_9AGAR</name>
<reference evidence="1" key="1">
    <citation type="submission" date="2020-05" db="EMBL/GenBank/DDBJ databases">
        <title>Mycena genomes resolve the evolution of fungal bioluminescence.</title>
        <authorList>
            <person name="Tsai I.J."/>
        </authorList>
    </citation>
    <scope>NUCLEOTIDE SEQUENCE</scope>
    <source>
        <strain evidence="1">160909Yilan</strain>
    </source>
</reference>
<dbReference type="OrthoDB" id="2788229at2759"/>